<evidence type="ECO:0000259" key="1">
    <source>
        <dbReference type="Pfam" id="PF09452"/>
    </source>
</evidence>
<dbReference type="Gene3D" id="6.10.250.1830">
    <property type="match status" value="1"/>
</dbReference>
<keyword evidence="3" id="KW-1185">Reference proteome</keyword>
<accession>A0A6C1DS43</accession>
<evidence type="ECO:0000313" key="2">
    <source>
        <dbReference type="EMBL" id="QID79729.1"/>
    </source>
</evidence>
<protein>
    <submittedName>
        <fullName evidence="2">Ubiquitin-binding ESCRT-I subunit protein mvb12</fullName>
    </submittedName>
</protein>
<dbReference type="InterPro" id="IPR019014">
    <property type="entry name" value="Mvb12"/>
</dbReference>
<dbReference type="GO" id="GO:0032509">
    <property type="term" value="P:endosome transport via multivesicular body sorting pathway"/>
    <property type="evidence" value="ECO:0007669"/>
    <property type="project" value="InterPro"/>
</dbReference>
<name>A0A6C1DS43_SACPS</name>
<feature type="domain" description="Multivesicular body sorting factor 12" evidence="1">
    <location>
        <begin position="9"/>
        <end position="98"/>
    </location>
</feature>
<dbReference type="Proteomes" id="UP000501346">
    <property type="component" value="Chromosome ScVII"/>
</dbReference>
<dbReference type="EMBL" id="CP048988">
    <property type="protein sequence ID" value="QID79729.1"/>
    <property type="molecule type" value="Genomic_DNA"/>
</dbReference>
<reference evidence="2 3" key="1">
    <citation type="journal article" date="2019" name="BMC Genomics">
        <title>Chromosome level assembly and comparative genome analysis confirm lager-brewing yeasts originated from a single hybridization.</title>
        <authorList>
            <person name="Salazar A.N."/>
            <person name="Gorter de Vries A.R."/>
            <person name="van den Broek M."/>
            <person name="Brouwers N."/>
            <person name="de la Torre Cortes P."/>
            <person name="Kuijpers N.G.A."/>
            <person name="Daran J.G."/>
            <person name="Abeel T."/>
        </authorList>
    </citation>
    <scope>NUCLEOTIDE SEQUENCE [LARGE SCALE GENOMIC DNA]</scope>
    <source>
        <strain evidence="2 3">CBS 1483</strain>
    </source>
</reference>
<dbReference type="GO" id="GO:0000813">
    <property type="term" value="C:ESCRT I complex"/>
    <property type="evidence" value="ECO:0007669"/>
    <property type="project" value="InterPro"/>
</dbReference>
<dbReference type="GO" id="GO:0043130">
    <property type="term" value="F:ubiquitin binding"/>
    <property type="evidence" value="ECO:0007669"/>
    <property type="project" value="InterPro"/>
</dbReference>
<dbReference type="SMR" id="A0A6C1DS43"/>
<dbReference type="AlphaFoldDB" id="A0A6C1DS43"/>
<sequence length="101" mass="11968">MNNNVEELLRRIPLYNKYGKDFPQETVTRFQMPEFKLPALQPTRDLLCPWYEECDNITKVCQLHDSSNKKFDQWYKEQYLSKKPPGIVGNTLLSPSRKDNS</sequence>
<gene>
    <name evidence="2" type="primary">MVB12_1</name>
    <name evidence="2" type="ORF">GRS66_002021</name>
</gene>
<evidence type="ECO:0000313" key="3">
    <source>
        <dbReference type="Proteomes" id="UP000501346"/>
    </source>
</evidence>
<dbReference type="Pfam" id="PF09452">
    <property type="entry name" value="Mvb12"/>
    <property type="match status" value="1"/>
</dbReference>
<dbReference type="OrthoDB" id="4065295at2759"/>
<organism evidence="2 3">
    <name type="scientific">Saccharomyces pastorianus</name>
    <name type="common">Lager yeast</name>
    <name type="synonym">Saccharomyces cerevisiae x Saccharomyces eubayanus</name>
    <dbReference type="NCBI Taxonomy" id="27292"/>
    <lineage>
        <taxon>Eukaryota</taxon>
        <taxon>Fungi</taxon>
        <taxon>Dikarya</taxon>
        <taxon>Ascomycota</taxon>
        <taxon>Saccharomycotina</taxon>
        <taxon>Saccharomycetes</taxon>
        <taxon>Saccharomycetales</taxon>
        <taxon>Saccharomycetaceae</taxon>
        <taxon>Saccharomyces</taxon>
    </lineage>
</organism>
<proteinExistence type="predicted"/>